<dbReference type="Pfam" id="PF00455">
    <property type="entry name" value="DeoRC"/>
    <property type="match status" value="1"/>
</dbReference>
<name>A0A9D1HXY3_9ACTN</name>
<dbReference type="Gene3D" id="1.10.10.10">
    <property type="entry name" value="Winged helix-like DNA-binding domain superfamily/Winged helix DNA-binding domain"/>
    <property type="match status" value="1"/>
</dbReference>
<evidence type="ECO:0000313" key="5">
    <source>
        <dbReference type="Proteomes" id="UP000824078"/>
    </source>
</evidence>
<keyword evidence="2" id="KW-0804">Transcription</keyword>
<comment type="caution">
    <text evidence="4">The sequence shown here is derived from an EMBL/GenBank/DDBJ whole genome shotgun (WGS) entry which is preliminary data.</text>
</comment>
<evidence type="ECO:0000256" key="1">
    <source>
        <dbReference type="ARBA" id="ARBA00023015"/>
    </source>
</evidence>
<dbReference type="Proteomes" id="UP000824078">
    <property type="component" value="Unassembled WGS sequence"/>
</dbReference>
<evidence type="ECO:0000259" key="3">
    <source>
        <dbReference type="PROSITE" id="PS51000"/>
    </source>
</evidence>
<organism evidence="4 5">
    <name type="scientific">Candidatus Coprovicinus avistercoris</name>
    <dbReference type="NCBI Taxonomy" id="2840754"/>
    <lineage>
        <taxon>Bacteria</taxon>
        <taxon>Bacillati</taxon>
        <taxon>Actinomycetota</taxon>
        <taxon>Coriobacteriia</taxon>
        <taxon>Coriobacteriales</taxon>
        <taxon>Coriobacteriaceae</taxon>
        <taxon>Coriobacteriaceae incertae sedis</taxon>
        <taxon>Candidatus Coprovicinus</taxon>
    </lineage>
</organism>
<dbReference type="InterPro" id="IPR014036">
    <property type="entry name" value="DeoR-like_C"/>
</dbReference>
<feature type="domain" description="HTH deoR-type" evidence="3">
    <location>
        <begin position="10"/>
        <end position="65"/>
    </location>
</feature>
<protein>
    <submittedName>
        <fullName evidence="4">DeoR/GlpR transcriptional regulator</fullName>
    </submittedName>
</protein>
<dbReference type="PANTHER" id="PTHR30363">
    <property type="entry name" value="HTH-TYPE TRANSCRIPTIONAL REGULATOR SRLR-RELATED"/>
    <property type="match status" value="1"/>
</dbReference>
<proteinExistence type="predicted"/>
<dbReference type="InterPro" id="IPR036388">
    <property type="entry name" value="WH-like_DNA-bd_sf"/>
</dbReference>
<dbReference type="PROSITE" id="PS51000">
    <property type="entry name" value="HTH_DEOR_2"/>
    <property type="match status" value="1"/>
</dbReference>
<dbReference type="GO" id="GO:0003700">
    <property type="term" value="F:DNA-binding transcription factor activity"/>
    <property type="evidence" value="ECO:0007669"/>
    <property type="project" value="InterPro"/>
</dbReference>
<gene>
    <name evidence="4" type="ORF">IAD17_05735</name>
</gene>
<evidence type="ECO:0000256" key="2">
    <source>
        <dbReference type="ARBA" id="ARBA00023163"/>
    </source>
</evidence>
<dbReference type="SMART" id="SM00420">
    <property type="entry name" value="HTH_DEOR"/>
    <property type="match status" value="1"/>
</dbReference>
<dbReference type="PRINTS" id="PR00037">
    <property type="entry name" value="HTHLACR"/>
</dbReference>
<dbReference type="SMART" id="SM01134">
    <property type="entry name" value="DeoRC"/>
    <property type="match status" value="1"/>
</dbReference>
<dbReference type="SUPFAM" id="SSF100950">
    <property type="entry name" value="NagB/RpiA/CoA transferase-like"/>
    <property type="match status" value="1"/>
</dbReference>
<reference evidence="4" key="1">
    <citation type="submission" date="2020-10" db="EMBL/GenBank/DDBJ databases">
        <authorList>
            <person name="Gilroy R."/>
        </authorList>
    </citation>
    <scope>NUCLEOTIDE SEQUENCE</scope>
    <source>
        <strain evidence="4">ChiHjej12B11-29160</strain>
    </source>
</reference>
<dbReference type="Gene3D" id="3.40.50.1360">
    <property type="match status" value="1"/>
</dbReference>
<reference evidence="4" key="2">
    <citation type="journal article" date="2021" name="PeerJ">
        <title>Extensive microbial diversity within the chicken gut microbiome revealed by metagenomics and culture.</title>
        <authorList>
            <person name="Gilroy R."/>
            <person name="Ravi A."/>
            <person name="Getino M."/>
            <person name="Pursley I."/>
            <person name="Horton D.L."/>
            <person name="Alikhan N.F."/>
            <person name="Baker D."/>
            <person name="Gharbi K."/>
            <person name="Hall N."/>
            <person name="Watson M."/>
            <person name="Adriaenssens E.M."/>
            <person name="Foster-Nyarko E."/>
            <person name="Jarju S."/>
            <person name="Secka A."/>
            <person name="Antonio M."/>
            <person name="Oren A."/>
            <person name="Chaudhuri R.R."/>
            <person name="La Ragione R."/>
            <person name="Hildebrand F."/>
            <person name="Pallen M.J."/>
        </authorList>
    </citation>
    <scope>NUCLEOTIDE SEQUENCE</scope>
    <source>
        <strain evidence="4">ChiHjej12B11-29160</strain>
    </source>
</reference>
<keyword evidence="1" id="KW-0805">Transcription regulation</keyword>
<accession>A0A9D1HXY3</accession>
<dbReference type="Pfam" id="PF08220">
    <property type="entry name" value="HTH_DeoR"/>
    <property type="match status" value="1"/>
</dbReference>
<sequence>MTGSDRHFFSDERRAAILDMLERNASIQVSDIAKTFGVSVVTARSDLDALADAGKLRRTHGGAVSLKKRLVVSTQDRRVNINVEAKRLIAKTATNYIHDGDTVLLDSGTTALEFVRTLGAFTSLTIVTPDITIANVIDETLPRVDVVMLGGTLRKGHRYVYGPLALSGLAHIHADIAVICPGSFVASRGFMTEFPQMAELKSALMKSASTSIALLDSSKANNRGTYCFANLSDFQYVIMNSGSGTQIVSEAIETISECEFRPTLISADFIPAHPQEEV</sequence>
<dbReference type="AlphaFoldDB" id="A0A9D1HXY3"/>
<dbReference type="InterPro" id="IPR036390">
    <property type="entry name" value="WH_DNA-bd_sf"/>
</dbReference>
<dbReference type="InterPro" id="IPR037171">
    <property type="entry name" value="NagB/RpiA_transferase-like"/>
</dbReference>
<dbReference type="InterPro" id="IPR050313">
    <property type="entry name" value="Carb_Metab_HTH_regulators"/>
</dbReference>
<dbReference type="SUPFAM" id="SSF46785">
    <property type="entry name" value="Winged helix' DNA-binding domain"/>
    <property type="match status" value="1"/>
</dbReference>
<dbReference type="EMBL" id="DVMQ01000017">
    <property type="protein sequence ID" value="HIU24404.1"/>
    <property type="molecule type" value="Genomic_DNA"/>
</dbReference>
<dbReference type="PANTHER" id="PTHR30363:SF44">
    <property type="entry name" value="AGA OPERON TRANSCRIPTIONAL REPRESSOR-RELATED"/>
    <property type="match status" value="1"/>
</dbReference>
<dbReference type="InterPro" id="IPR001034">
    <property type="entry name" value="DeoR_HTH"/>
</dbReference>
<evidence type="ECO:0000313" key="4">
    <source>
        <dbReference type="EMBL" id="HIU24404.1"/>
    </source>
</evidence>